<accession>A0ABX8V2C2</accession>
<dbReference type="CDD" id="cd00885">
    <property type="entry name" value="cinA"/>
    <property type="match status" value="1"/>
</dbReference>
<organism evidence="3 4">
    <name type="scientific">Candidatus Rhabdochlamydia oedothoracis</name>
    <dbReference type="NCBI Taxonomy" id="2720720"/>
    <lineage>
        <taxon>Bacteria</taxon>
        <taxon>Pseudomonadati</taxon>
        <taxon>Chlamydiota</taxon>
        <taxon>Chlamydiia</taxon>
        <taxon>Parachlamydiales</taxon>
        <taxon>Candidatus Rhabdochlamydiaceae</taxon>
        <taxon>Candidatus Rhabdochlamydia</taxon>
    </lineage>
</organism>
<dbReference type="Gene3D" id="3.90.950.20">
    <property type="entry name" value="CinA-like"/>
    <property type="match status" value="1"/>
</dbReference>
<evidence type="ECO:0000259" key="2">
    <source>
        <dbReference type="SMART" id="SM00852"/>
    </source>
</evidence>
<keyword evidence="4" id="KW-1185">Reference proteome</keyword>
<feature type="domain" description="MoaB/Mog" evidence="2">
    <location>
        <begin position="7"/>
        <end position="170"/>
    </location>
</feature>
<dbReference type="Pfam" id="PF00994">
    <property type="entry name" value="MoCF_biosynth"/>
    <property type="match status" value="1"/>
</dbReference>
<dbReference type="NCBIfam" id="TIGR00199">
    <property type="entry name" value="PncC_domain"/>
    <property type="match status" value="1"/>
</dbReference>
<dbReference type="PIRSF" id="PIRSF006728">
    <property type="entry name" value="CinA"/>
    <property type="match status" value="1"/>
</dbReference>
<evidence type="ECO:0000313" key="3">
    <source>
        <dbReference type="EMBL" id="QYF49393.1"/>
    </source>
</evidence>
<dbReference type="PANTHER" id="PTHR13939:SF0">
    <property type="entry name" value="NMN AMIDOHYDROLASE-LIKE PROTEIN YFAY"/>
    <property type="match status" value="1"/>
</dbReference>
<dbReference type="HAMAP" id="MF_00226_B">
    <property type="entry name" value="CinA_B"/>
    <property type="match status" value="1"/>
</dbReference>
<dbReference type="Proteomes" id="UP000826014">
    <property type="component" value="Chromosome"/>
</dbReference>
<dbReference type="PANTHER" id="PTHR13939">
    <property type="entry name" value="NICOTINAMIDE-NUCLEOTIDE AMIDOHYDROLASE PNCC"/>
    <property type="match status" value="1"/>
</dbReference>
<dbReference type="InterPro" id="IPR036653">
    <property type="entry name" value="CinA-like_C"/>
</dbReference>
<evidence type="ECO:0000256" key="1">
    <source>
        <dbReference type="HAMAP-Rule" id="MF_00226"/>
    </source>
</evidence>
<dbReference type="SUPFAM" id="SSF53218">
    <property type="entry name" value="Molybdenum cofactor biosynthesis proteins"/>
    <property type="match status" value="1"/>
</dbReference>
<dbReference type="Gene3D" id="3.40.980.10">
    <property type="entry name" value="MoaB/Mog-like domain"/>
    <property type="match status" value="1"/>
</dbReference>
<dbReference type="NCBIfam" id="TIGR00177">
    <property type="entry name" value="molyb_syn"/>
    <property type="match status" value="1"/>
</dbReference>
<dbReference type="Pfam" id="PF24102">
    <property type="entry name" value="FLAD1_M"/>
    <property type="match status" value="1"/>
</dbReference>
<protein>
    <recommendedName>
        <fullName evidence="1">CinA-like protein</fullName>
    </recommendedName>
</protein>
<dbReference type="InterPro" id="IPR050101">
    <property type="entry name" value="CinA"/>
</dbReference>
<name>A0ABX8V2C2_9BACT</name>
<reference evidence="3 4" key="1">
    <citation type="journal article" date="2022" name="bioRxiv">
        <title>Ecology and evolution of chlamydial symbionts of arthropods.</title>
        <authorList>
            <person name="Halter T."/>
            <person name="Koestlbacher S."/>
            <person name="Collingro A."/>
            <person name="Sixt B.S."/>
            <person name="Toenshoff E.R."/>
            <person name="Hendrickx F."/>
            <person name="Kostanjsek R."/>
            <person name="Horn M."/>
        </authorList>
    </citation>
    <scope>NUCLEOTIDE SEQUENCE [LARGE SCALE GENOMIC DNA]</scope>
    <source>
        <strain evidence="3">W744xW776</strain>
    </source>
</reference>
<sequence length="415" mass="45927">MSGLKIEIITIGKELLDGRIVNRNAAFISARLFKFGYTVERHTTFSDDLQILRKGLQEAYERSDLVIITGGLGPTLDDLTRIVVAEMFHCKLSVNALVITDLQKRFGKELDMLQNQATIPDKAQPLLNSVGIAPGLLFLTNDKMVVCFPGMPAEMQPMFVNTFLPVLQERHPPLHKHEVYLYACFFKESQIDPILRELQAQLPELEMGIYPSYSHVTIMLSSENKASLEYAEELLKVQLDSFLYTAATGKIEEAIHNWFIKEKKTLVLAESCTGGTMASLLTAIKGASEFFLGSFVTYSSALKQHILDVPKKILETKGTISAECVLAMLNGALEKSQADVGLAISGIAGPTSDSSHEKIGTMWAAMQEKGSSPYVFRLQITGDRQTIILKTAYSLFGILWRKLAKNIPPPQGTGH</sequence>
<dbReference type="InterPro" id="IPR036425">
    <property type="entry name" value="MoaB/Mog-like_dom_sf"/>
</dbReference>
<dbReference type="RefSeq" id="WP_215217603.1">
    <property type="nucleotide sequence ID" value="NZ_CP075587.1"/>
</dbReference>
<dbReference type="InterPro" id="IPR008136">
    <property type="entry name" value="CinA_C"/>
</dbReference>
<dbReference type="InterPro" id="IPR056596">
    <property type="entry name" value="FLAD1_M"/>
</dbReference>
<dbReference type="InterPro" id="IPR008135">
    <property type="entry name" value="Competence-induced_CinA"/>
</dbReference>
<dbReference type="Pfam" id="PF02464">
    <property type="entry name" value="CinA"/>
    <property type="match status" value="1"/>
</dbReference>
<gene>
    <name evidence="3" type="ORF">RHABOEDO_001725</name>
</gene>
<dbReference type="SUPFAM" id="SSF142433">
    <property type="entry name" value="CinA-like"/>
    <property type="match status" value="1"/>
</dbReference>
<dbReference type="SMART" id="SM00852">
    <property type="entry name" value="MoCF_biosynth"/>
    <property type="match status" value="1"/>
</dbReference>
<evidence type="ECO:0000313" key="4">
    <source>
        <dbReference type="Proteomes" id="UP000826014"/>
    </source>
</evidence>
<dbReference type="EMBL" id="CP075587">
    <property type="protein sequence ID" value="QYF49393.1"/>
    <property type="molecule type" value="Genomic_DNA"/>
</dbReference>
<comment type="similarity">
    <text evidence="1">Belongs to the CinA family.</text>
</comment>
<dbReference type="InterPro" id="IPR001453">
    <property type="entry name" value="MoaB/Mog_dom"/>
</dbReference>
<proteinExistence type="inferred from homology"/>